<evidence type="ECO:0000256" key="17">
    <source>
        <dbReference type="ARBA" id="ARBA00048679"/>
    </source>
</evidence>
<evidence type="ECO:0000256" key="18">
    <source>
        <dbReference type="SAM" id="MobiDB-lite"/>
    </source>
</evidence>
<dbReference type="SUPFAM" id="SSF52058">
    <property type="entry name" value="L domain-like"/>
    <property type="match status" value="1"/>
</dbReference>
<evidence type="ECO:0000256" key="5">
    <source>
        <dbReference type="ARBA" id="ARBA00022614"/>
    </source>
</evidence>
<evidence type="ECO:0000256" key="15">
    <source>
        <dbReference type="ARBA" id="ARBA00023180"/>
    </source>
</evidence>
<dbReference type="Pfam" id="PF11721">
    <property type="entry name" value="Malectin"/>
    <property type="match status" value="1"/>
</dbReference>
<feature type="region of interest" description="Disordered" evidence="18">
    <location>
        <begin position="43"/>
        <end position="64"/>
    </location>
</feature>
<name>A0A6D2KRD4_9BRAS</name>
<evidence type="ECO:0000313" key="23">
    <source>
        <dbReference type="Proteomes" id="UP000467841"/>
    </source>
</evidence>
<evidence type="ECO:0000256" key="4">
    <source>
        <dbReference type="ARBA" id="ARBA00022553"/>
    </source>
</evidence>
<evidence type="ECO:0000313" key="21">
    <source>
        <dbReference type="EMBL" id="CAA7018019.1"/>
    </source>
</evidence>
<dbReference type="Pfam" id="PF07714">
    <property type="entry name" value="PK_Tyr_Ser-Thr"/>
    <property type="match status" value="1"/>
</dbReference>
<dbReference type="Gene3D" id="3.80.10.10">
    <property type="entry name" value="Ribonuclease Inhibitor"/>
    <property type="match status" value="1"/>
</dbReference>
<evidence type="ECO:0000256" key="7">
    <source>
        <dbReference type="ARBA" id="ARBA00022692"/>
    </source>
</evidence>
<organism evidence="22 23">
    <name type="scientific">Microthlaspi erraticum</name>
    <dbReference type="NCBI Taxonomy" id="1685480"/>
    <lineage>
        <taxon>Eukaryota</taxon>
        <taxon>Viridiplantae</taxon>
        <taxon>Streptophyta</taxon>
        <taxon>Embryophyta</taxon>
        <taxon>Tracheophyta</taxon>
        <taxon>Spermatophyta</taxon>
        <taxon>Magnoliopsida</taxon>
        <taxon>eudicotyledons</taxon>
        <taxon>Gunneridae</taxon>
        <taxon>Pentapetalae</taxon>
        <taxon>rosids</taxon>
        <taxon>malvids</taxon>
        <taxon>Brassicales</taxon>
        <taxon>Brassicaceae</taxon>
        <taxon>Coluteocarpeae</taxon>
        <taxon>Microthlaspi</taxon>
    </lineage>
</organism>
<dbReference type="Gene3D" id="2.60.120.430">
    <property type="entry name" value="Galactose-binding lectin"/>
    <property type="match status" value="1"/>
</dbReference>
<evidence type="ECO:0000256" key="12">
    <source>
        <dbReference type="ARBA" id="ARBA00022989"/>
    </source>
</evidence>
<feature type="domain" description="Protein kinase" evidence="20">
    <location>
        <begin position="357"/>
        <end position="427"/>
    </location>
</feature>
<evidence type="ECO:0000313" key="22">
    <source>
        <dbReference type="EMBL" id="CAA7055792.1"/>
    </source>
</evidence>
<keyword evidence="6" id="KW-0808">Transferase</keyword>
<keyword evidence="3" id="KW-0723">Serine/threonine-protein kinase</keyword>
<keyword evidence="4" id="KW-0597">Phosphoprotein</keyword>
<dbReference type="Proteomes" id="UP000467841">
    <property type="component" value="Unassembled WGS sequence"/>
</dbReference>
<feature type="transmembrane region" description="Helical" evidence="19">
    <location>
        <begin position="308"/>
        <end position="329"/>
    </location>
</feature>
<dbReference type="GO" id="GO:0004674">
    <property type="term" value="F:protein serine/threonine kinase activity"/>
    <property type="evidence" value="ECO:0007669"/>
    <property type="project" value="UniProtKB-KW"/>
</dbReference>
<keyword evidence="14" id="KW-0675">Receptor</keyword>
<dbReference type="PANTHER" id="PTHR48006:SF60">
    <property type="entry name" value="PROTEIN KINASE DOMAIN-CONTAINING PROTEIN"/>
    <property type="match status" value="1"/>
</dbReference>
<keyword evidence="8" id="KW-0732">Signal</keyword>
<evidence type="ECO:0000256" key="8">
    <source>
        <dbReference type="ARBA" id="ARBA00022729"/>
    </source>
</evidence>
<keyword evidence="10" id="KW-0547">Nucleotide-binding</keyword>
<keyword evidence="13 19" id="KW-0472">Membrane</keyword>
<gene>
    <name evidence="22" type="ORF">MERR_LOCUS43028</name>
    <name evidence="21" type="ORF">MERR_LOCUS5254</name>
</gene>
<dbReference type="SUPFAM" id="SSF56112">
    <property type="entry name" value="Protein kinase-like (PK-like)"/>
    <property type="match status" value="1"/>
</dbReference>
<dbReference type="EC" id="2.7.11.1" evidence="2"/>
<evidence type="ECO:0000256" key="11">
    <source>
        <dbReference type="ARBA" id="ARBA00022840"/>
    </source>
</evidence>
<reference evidence="22 23" key="1">
    <citation type="submission" date="2020-01" db="EMBL/GenBank/DDBJ databases">
        <authorList>
            <person name="Mishra B."/>
        </authorList>
    </citation>
    <scope>NUCLEOTIDE SEQUENCE [LARGE SCALE GENOMIC DNA]</scope>
</reference>
<dbReference type="InterPro" id="IPR001611">
    <property type="entry name" value="Leu-rich_rpt"/>
</dbReference>
<keyword evidence="9" id="KW-0677">Repeat</keyword>
<dbReference type="AlphaFoldDB" id="A0A6D2KRD4"/>
<dbReference type="OrthoDB" id="4062651at2759"/>
<dbReference type="InterPro" id="IPR021720">
    <property type="entry name" value="Malectin_dom"/>
</dbReference>
<evidence type="ECO:0000256" key="13">
    <source>
        <dbReference type="ARBA" id="ARBA00023136"/>
    </source>
</evidence>
<keyword evidence="3" id="KW-0418">Kinase</keyword>
<keyword evidence="11" id="KW-0067">ATP-binding</keyword>
<keyword evidence="5" id="KW-0433">Leucine-rich repeat</keyword>
<comment type="subcellular location">
    <subcellularLocation>
        <location evidence="1">Membrane</location>
        <topology evidence="1">Single-pass type I membrane protein</topology>
    </subcellularLocation>
</comment>
<dbReference type="EMBL" id="CACVBM020000344">
    <property type="protein sequence ID" value="CAA7018019.1"/>
    <property type="molecule type" value="Genomic_DNA"/>
</dbReference>
<keyword evidence="23" id="KW-1185">Reference proteome</keyword>
<evidence type="ECO:0000259" key="20">
    <source>
        <dbReference type="PROSITE" id="PS50011"/>
    </source>
</evidence>
<evidence type="ECO:0000256" key="14">
    <source>
        <dbReference type="ARBA" id="ARBA00023170"/>
    </source>
</evidence>
<dbReference type="InterPro" id="IPR051824">
    <property type="entry name" value="LRR_Rcpt-Like_S/T_Kinase"/>
</dbReference>
<dbReference type="InterPro" id="IPR001245">
    <property type="entry name" value="Ser-Thr/Tyr_kinase_cat_dom"/>
</dbReference>
<dbReference type="InterPro" id="IPR011009">
    <property type="entry name" value="Kinase-like_dom_sf"/>
</dbReference>
<keyword evidence="12 19" id="KW-1133">Transmembrane helix</keyword>
<evidence type="ECO:0000256" key="16">
    <source>
        <dbReference type="ARBA" id="ARBA00047899"/>
    </source>
</evidence>
<evidence type="ECO:0000256" key="19">
    <source>
        <dbReference type="SAM" id="Phobius"/>
    </source>
</evidence>
<dbReference type="InterPro" id="IPR032675">
    <property type="entry name" value="LRR_dom_sf"/>
</dbReference>
<comment type="catalytic activity">
    <reaction evidence="16">
        <text>L-threonyl-[protein] + ATP = O-phospho-L-threonyl-[protein] + ADP + H(+)</text>
        <dbReference type="Rhea" id="RHEA:46608"/>
        <dbReference type="Rhea" id="RHEA-COMP:11060"/>
        <dbReference type="Rhea" id="RHEA-COMP:11605"/>
        <dbReference type="ChEBI" id="CHEBI:15378"/>
        <dbReference type="ChEBI" id="CHEBI:30013"/>
        <dbReference type="ChEBI" id="CHEBI:30616"/>
        <dbReference type="ChEBI" id="CHEBI:61977"/>
        <dbReference type="ChEBI" id="CHEBI:456216"/>
        <dbReference type="EC" id="2.7.11.1"/>
    </reaction>
</comment>
<dbReference type="Pfam" id="PF00560">
    <property type="entry name" value="LRR_1"/>
    <property type="match status" value="1"/>
</dbReference>
<evidence type="ECO:0000256" key="2">
    <source>
        <dbReference type="ARBA" id="ARBA00012513"/>
    </source>
</evidence>
<evidence type="ECO:0000256" key="9">
    <source>
        <dbReference type="ARBA" id="ARBA00022737"/>
    </source>
</evidence>
<accession>A0A6D2KRD4</accession>
<dbReference type="PANTHER" id="PTHR48006">
    <property type="entry name" value="LEUCINE-RICH REPEAT-CONTAINING PROTEIN DDB_G0281931-RELATED"/>
    <property type="match status" value="1"/>
</dbReference>
<dbReference type="PROSITE" id="PS50011">
    <property type="entry name" value="PROTEIN_KINASE_DOM"/>
    <property type="match status" value="1"/>
</dbReference>
<comment type="catalytic activity">
    <reaction evidence="17">
        <text>L-seryl-[protein] + ATP = O-phospho-L-seryl-[protein] + ADP + H(+)</text>
        <dbReference type="Rhea" id="RHEA:17989"/>
        <dbReference type="Rhea" id="RHEA-COMP:9863"/>
        <dbReference type="Rhea" id="RHEA-COMP:11604"/>
        <dbReference type="ChEBI" id="CHEBI:15378"/>
        <dbReference type="ChEBI" id="CHEBI:29999"/>
        <dbReference type="ChEBI" id="CHEBI:30616"/>
        <dbReference type="ChEBI" id="CHEBI:83421"/>
        <dbReference type="ChEBI" id="CHEBI:456216"/>
        <dbReference type="EC" id="2.7.11.1"/>
    </reaction>
</comment>
<dbReference type="InterPro" id="IPR000719">
    <property type="entry name" value="Prot_kinase_dom"/>
</dbReference>
<dbReference type="EMBL" id="CACVBM020001607">
    <property type="protein sequence ID" value="CAA7055792.1"/>
    <property type="molecule type" value="Genomic_DNA"/>
</dbReference>
<keyword evidence="15" id="KW-0325">Glycoprotein</keyword>
<dbReference type="GO" id="GO:0005524">
    <property type="term" value="F:ATP binding"/>
    <property type="evidence" value="ECO:0007669"/>
    <property type="project" value="UniProtKB-KW"/>
</dbReference>
<dbReference type="Gene3D" id="3.30.200.20">
    <property type="entry name" value="Phosphorylase Kinase, domain 1"/>
    <property type="match status" value="1"/>
</dbReference>
<dbReference type="GO" id="GO:0016020">
    <property type="term" value="C:membrane"/>
    <property type="evidence" value="ECO:0007669"/>
    <property type="project" value="UniProtKB-SubCell"/>
</dbReference>
<sequence length="427" mass="47284">MVYALLLSESFRRPLRLLPKPGLLHISKRPIFSPSFQQRLTSDQAVENQSPCPSQNNRSGKRKEFEKKVTVISMFHITNWFHEDLSSNMLTGTIPDTFRSLIKYDFMFLSNNSLTGQVPQFILDTKRSMDLSYNNFTQPPTLGCTQLDVNLISSYPSVTDNSAQWCLREDLPCPRDAQHSSLFINCGGSGIKIKKDKYEEDLNGRGASSFFPVAERSGYSSSGIWGDDIYVQGNLFQRDFNIAERAGGVGKPFTRQLDEVQVNGSTLEIHLQWSGKGSIVIPKRGVYGPLISAITITPNFKVDTGKPFSNGAVAGIVIAACAMLIVLLLRLAEELRGLDLQTGSFTLKQIKRATNNFDPENKIGEGGFGPVYKGVLADGMTIAVKQLSSKSKQGNREFVTETGMMIYALQHPNLVKHNSYCFSPADG</sequence>
<feature type="compositionally biased region" description="Polar residues" evidence="18">
    <location>
        <begin position="43"/>
        <end position="58"/>
    </location>
</feature>
<evidence type="ECO:0000256" key="3">
    <source>
        <dbReference type="ARBA" id="ARBA00022527"/>
    </source>
</evidence>
<protein>
    <recommendedName>
        <fullName evidence="2">non-specific serine/threonine protein kinase</fullName>
        <ecNumber evidence="2">2.7.11.1</ecNumber>
    </recommendedName>
</protein>
<evidence type="ECO:0000256" key="10">
    <source>
        <dbReference type="ARBA" id="ARBA00022741"/>
    </source>
</evidence>
<proteinExistence type="predicted"/>
<evidence type="ECO:0000256" key="1">
    <source>
        <dbReference type="ARBA" id="ARBA00004479"/>
    </source>
</evidence>
<evidence type="ECO:0000256" key="6">
    <source>
        <dbReference type="ARBA" id="ARBA00022679"/>
    </source>
</evidence>
<keyword evidence="7 19" id="KW-0812">Transmembrane</keyword>